<dbReference type="AlphaFoldDB" id="A0A1Y6BLL7"/>
<feature type="domain" description="NadR/Ttd14 AAA" evidence="1">
    <location>
        <begin position="2"/>
        <end position="165"/>
    </location>
</feature>
<reference evidence="3" key="1">
    <citation type="submission" date="2017-04" db="EMBL/GenBank/DDBJ databases">
        <authorList>
            <person name="Varghese N."/>
            <person name="Submissions S."/>
        </authorList>
    </citation>
    <scope>NUCLEOTIDE SEQUENCE [LARGE SCALE GENOMIC DNA]</scope>
    <source>
        <strain evidence="3">RKEM611</strain>
    </source>
</reference>
<keyword evidence="3" id="KW-1185">Reference proteome</keyword>
<dbReference type="Gene3D" id="3.40.50.300">
    <property type="entry name" value="P-loop containing nucleotide triphosphate hydrolases"/>
    <property type="match status" value="1"/>
</dbReference>
<gene>
    <name evidence="2" type="ORF">SAMN06296036_106149</name>
</gene>
<evidence type="ECO:0000259" key="1">
    <source>
        <dbReference type="Pfam" id="PF13521"/>
    </source>
</evidence>
<dbReference type="InterPro" id="IPR027417">
    <property type="entry name" value="P-loop_NTPase"/>
</dbReference>
<dbReference type="Pfam" id="PF13521">
    <property type="entry name" value="AAA_28"/>
    <property type="match status" value="1"/>
</dbReference>
<dbReference type="STRING" id="1513793.SAMN06296036_106149"/>
<proteinExistence type="predicted"/>
<protein>
    <submittedName>
        <fullName evidence="2">AAA domain-containing protein</fullName>
    </submittedName>
</protein>
<dbReference type="Proteomes" id="UP000192907">
    <property type="component" value="Unassembled WGS sequence"/>
</dbReference>
<organism evidence="2 3">
    <name type="scientific">Pseudobacteriovorax antillogorgiicola</name>
    <dbReference type="NCBI Taxonomy" id="1513793"/>
    <lineage>
        <taxon>Bacteria</taxon>
        <taxon>Pseudomonadati</taxon>
        <taxon>Bdellovibrionota</taxon>
        <taxon>Oligoflexia</taxon>
        <taxon>Oligoflexales</taxon>
        <taxon>Pseudobacteriovoracaceae</taxon>
        <taxon>Pseudobacteriovorax</taxon>
    </lineage>
</organism>
<accession>A0A1Y6BLL7</accession>
<dbReference type="InterPro" id="IPR038727">
    <property type="entry name" value="NadR/Ttd14_AAA_dom"/>
</dbReference>
<sequence length="179" mass="20164">MRIAISGSFCVGKTSLVESLSTALKGYETFSEPYHLMEEDGHSFSHPPTVDEYEDQLNYLNSLISSSPSLSIFDRSPLDFLAFAKAQGEDIDPSHWQELITEEIDALDYIFYIPIEQPDRIEVPDEENLEFRGQVDEILHELFNDSDELLGSARVVEISGDISQRVAQVLDHIAPANRS</sequence>
<dbReference type="RefSeq" id="WP_159455281.1">
    <property type="nucleotide sequence ID" value="NZ_FWZT01000006.1"/>
</dbReference>
<evidence type="ECO:0000313" key="3">
    <source>
        <dbReference type="Proteomes" id="UP000192907"/>
    </source>
</evidence>
<evidence type="ECO:0000313" key="2">
    <source>
        <dbReference type="EMBL" id="SMF17927.1"/>
    </source>
</evidence>
<name>A0A1Y6BLL7_9BACT</name>
<dbReference type="SUPFAM" id="SSF52540">
    <property type="entry name" value="P-loop containing nucleoside triphosphate hydrolases"/>
    <property type="match status" value="1"/>
</dbReference>
<dbReference type="EMBL" id="FWZT01000006">
    <property type="protein sequence ID" value="SMF17927.1"/>
    <property type="molecule type" value="Genomic_DNA"/>
</dbReference>